<organism evidence="1 2">
    <name type="scientific">Trichinella pseudospiralis</name>
    <name type="common">Parasitic roundworm</name>
    <dbReference type="NCBI Taxonomy" id="6337"/>
    <lineage>
        <taxon>Eukaryota</taxon>
        <taxon>Metazoa</taxon>
        <taxon>Ecdysozoa</taxon>
        <taxon>Nematoda</taxon>
        <taxon>Enoplea</taxon>
        <taxon>Dorylaimia</taxon>
        <taxon>Trichinellida</taxon>
        <taxon>Trichinellidae</taxon>
        <taxon>Trichinella</taxon>
    </lineage>
</organism>
<gene>
    <name evidence="1" type="ORF">T4D_14428</name>
</gene>
<dbReference type="AlphaFoldDB" id="A0A0V1DMU7"/>
<keyword evidence="2" id="KW-1185">Reference proteome</keyword>
<accession>A0A0V1DMU7</accession>
<sequence length="56" mass="6249">MRLRGCHNYNSISSPFSAARVTVYVYVQFPIRLHGICVSKTALAMCVAYISTVSHE</sequence>
<name>A0A0V1DMU7_TRIPS</name>
<dbReference type="EMBL" id="JYDT01003032">
    <property type="protein sequence ID" value="KRY62756.1"/>
    <property type="molecule type" value="Genomic_DNA"/>
</dbReference>
<protein>
    <submittedName>
        <fullName evidence="1">Uncharacterized protein</fullName>
    </submittedName>
</protein>
<proteinExistence type="predicted"/>
<evidence type="ECO:0000313" key="1">
    <source>
        <dbReference type="EMBL" id="KRY62756.1"/>
    </source>
</evidence>
<comment type="caution">
    <text evidence="1">The sequence shown here is derived from an EMBL/GenBank/DDBJ whole genome shotgun (WGS) entry which is preliminary data.</text>
</comment>
<dbReference type="Proteomes" id="UP000054995">
    <property type="component" value="Unassembled WGS sequence"/>
</dbReference>
<reference evidence="1 2" key="1">
    <citation type="submission" date="2015-01" db="EMBL/GenBank/DDBJ databases">
        <title>Evolution of Trichinella species and genotypes.</title>
        <authorList>
            <person name="Korhonen P.K."/>
            <person name="Edoardo P."/>
            <person name="Giuseppe L.R."/>
            <person name="Gasser R.B."/>
        </authorList>
    </citation>
    <scope>NUCLEOTIDE SEQUENCE [LARGE SCALE GENOMIC DNA]</scope>
    <source>
        <strain evidence="1">ISS470</strain>
    </source>
</reference>
<evidence type="ECO:0000313" key="2">
    <source>
        <dbReference type="Proteomes" id="UP000054995"/>
    </source>
</evidence>